<dbReference type="EMBL" id="CP059693">
    <property type="protein sequence ID" value="WDE10306.1"/>
    <property type="molecule type" value="Genomic_DNA"/>
</dbReference>
<evidence type="ECO:0000256" key="1">
    <source>
        <dbReference type="SAM" id="MobiDB-lite"/>
    </source>
</evidence>
<feature type="region of interest" description="Disordered" evidence="1">
    <location>
        <begin position="25"/>
        <end position="54"/>
    </location>
</feature>
<evidence type="ECO:0000313" key="3">
    <source>
        <dbReference type="Proteomes" id="UP001215231"/>
    </source>
</evidence>
<sequence>MAKVTNEGALQAIYEYAPDIKQKRDVLNAQKEKEKPAETLLSEENVNPEQAHDS</sequence>
<evidence type="ECO:0000313" key="2">
    <source>
        <dbReference type="EMBL" id="WDE10306.1"/>
    </source>
</evidence>
<feature type="compositionally biased region" description="Basic and acidic residues" evidence="1">
    <location>
        <begin position="25"/>
        <end position="37"/>
    </location>
</feature>
<name>A0ABY7V9T2_9GAMM</name>
<gene>
    <name evidence="2" type="ORF">H3N35_18775</name>
</gene>
<accession>A0ABY7V9T2</accession>
<dbReference type="RefSeq" id="WP_274050340.1">
    <property type="nucleotide sequence ID" value="NZ_CP059693.1"/>
</dbReference>
<proteinExistence type="predicted"/>
<reference evidence="2 3" key="1">
    <citation type="journal article" date="2022" name="Mar. Drugs">
        <title>Bioassay-Guided Fractionation Leads to the Detection of Cholic Acid Generated by the Rare Thalassomonas sp.</title>
        <authorList>
            <person name="Pheiffer F."/>
            <person name="Schneider Y.K."/>
            <person name="Hansen E.H."/>
            <person name="Andersen J.H."/>
            <person name="Isaksson J."/>
            <person name="Busche T."/>
            <person name="R C."/>
            <person name="Kalinowski J."/>
            <person name="Zyl L.V."/>
            <person name="Trindade M."/>
        </authorList>
    </citation>
    <scope>NUCLEOTIDE SEQUENCE [LARGE SCALE GENOMIC DNA]</scope>
    <source>
        <strain evidence="2 3">A5K-61T</strain>
    </source>
</reference>
<protein>
    <recommendedName>
        <fullName evidence="4">Transposase</fullName>
    </recommendedName>
</protein>
<keyword evidence="3" id="KW-1185">Reference proteome</keyword>
<dbReference type="Proteomes" id="UP001215231">
    <property type="component" value="Chromosome"/>
</dbReference>
<evidence type="ECO:0008006" key="4">
    <source>
        <dbReference type="Google" id="ProtNLM"/>
    </source>
</evidence>
<organism evidence="2 3">
    <name type="scientific">Thalassomonas haliotis</name>
    <dbReference type="NCBI Taxonomy" id="485448"/>
    <lineage>
        <taxon>Bacteria</taxon>
        <taxon>Pseudomonadati</taxon>
        <taxon>Pseudomonadota</taxon>
        <taxon>Gammaproteobacteria</taxon>
        <taxon>Alteromonadales</taxon>
        <taxon>Colwelliaceae</taxon>
        <taxon>Thalassomonas</taxon>
    </lineage>
</organism>